<keyword evidence="5" id="KW-0812">Transmembrane</keyword>
<evidence type="ECO:0000256" key="1">
    <source>
        <dbReference type="ARBA" id="ARBA00004383"/>
    </source>
</evidence>
<keyword evidence="4" id="KW-0997">Cell inner membrane</keyword>
<keyword evidence="9" id="KW-0472">Membrane</keyword>
<comment type="similarity">
    <text evidence="2">Belongs to the lipase chaperone family.</text>
</comment>
<evidence type="ECO:0000256" key="3">
    <source>
        <dbReference type="ARBA" id="ARBA00022475"/>
    </source>
</evidence>
<protein>
    <recommendedName>
        <fullName evidence="11">Lipase helper protein</fullName>
    </recommendedName>
    <alternativeName>
        <fullName evidence="12">Lipase modulator</fullName>
    </alternativeName>
</protein>
<dbReference type="AlphaFoldDB" id="A0A6M4A802"/>
<name>A0A6M4A802_9BURK</name>
<comment type="subcellular location">
    <subcellularLocation>
        <location evidence="1">Cell inner membrane</location>
        <topology evidence="1">Single-pass membrane protein</topology>
        <orientation evidence="1">Periplasmic side</orientation>
    </subcellularLocation>
</comment>
<keyword evidence="15" id="KW-1185">Reference proteome</keyword>
<feature type="signal peptide" evidence="13">
    <location>
        <begin position="1"/>
        <end position="20"/>
    </location>
</feature>
<keyword evidence="13" id="KW-0732">Signal</keyword>
<dbReference type="GO" id="GO:0006457">
    <property type="term" value="P:protein folding"/>
    <property type="evidence" value="ECO:0007669"/>
    <property type="project" value="InterPro"/>
</dbReference>
<keyword evidence="6" id="KW-0442">Lipid degradation</keyword>
<dbReference type="InterPro" id="IPR004961">
    <property type="entry name" value="Lipase_chaperone"/>
</dbReference>
<dbReference type="Pfam" id="PF03280">
    <property type="entry name" value="Lipase_chap"/>
    <property type="match status" value="1"/>
</dbReference>
<proteinExistence type="inferred from homology"/>
<accession>A0A6M4A802</accession>
<evidence type="ECO:0000256" key="9">
    <source>
        <dbReference type="ARBA" id="ARBA00023136"/>
    </source>
</evidence>
<sequence>MKTIKTAVICAVALSILLTAAIFYSLSSHQDAGALVKNLPNKDMFSFVKSMEGTIPDGQVQQVNDDLRVDVALRQMFDYYLTATGEKSLPEIRKEIEKELEKTLSPRAASQAKQVLARYIAYKQELAEIEKKPGLAGNALSAIKLRLASMQELRLRFFSEKENLAMFGFDDAYDTDAVARFEISEDKSLNQVQKEKKLLALDAAMPAALREEKEAPYKVIRLEENVTKMRAQGASDDDIYRMRAASTTPEAAARLAGLDREEIEWKNRIATYRQEKSRLLASLKGNSEQEQLAAIQLIRDQGFNSSEQKRLGAYE</sequence>
<evidence type="ECO:0000313" key="15">
    <source>
        <dbReference type="Proteomes" id="UP000274350"/>
    </source>
</evidence>
<dbReference type="GO" id="GO:0005886">
    <property type="term" value="C:plasma membrane"/>
    <property type="evidence" value="ECO:0007669"/>
    <property type="project" value="UniProtKB-SubCell"/>
</dbReference>
<evidence type="ECO:0000256" key="4">
    <source>
        <dbReference type="ARBA" id="ARBA00022519"/>
    </source>
</evidence>
<gene>
    <name evidence="14" type="ORF">EJG51_015785</name>
</gene>
<dbReference type="Proteomes" id="UP000274350">
    <property type="component" value="Chromosome"/>
</dbReference>
<evidence type="ECO:0000256" key="6">
    <source>
        <dbReference type="ARBA" id="ARBA00022963"/>
    </source>
</evidence>
<keyword evidence="7" id="KW-1133">Transmembrane helix</keyword>
<keyword evidence="3" id="KW-1003">Cell membrane</keyword>
<evidence type="ECO:0000256" key="5">
    <source>
        <dbReference type="ARBA" id="ARBA00022692"/>
    </source>
</evidence>
<evidence type="ECO:0000256" key="11">
    <source>
        <dbReference type="ARBA" id="ARBA00030948"/>
    </source>
</evidence>
<dbReference type="GO" id="GO:0051082">
    <property type="term" value="F:unfolded protein binding"/>
    <property type="evidence" value="ECO:0007669"/>
    <property type="project" value="InterPro"/>
</dbReference>
<feature type="chain" id="PRO_5027080356" description="Lipase helper protein" evidence="13">
    <location>
        <begin position="21"/>
        <end position="315"/>
    </location>
</feature>
<evidence type="ECO:0000313" key="14">
    <source>
        <dbReference type="EMBL" id="QJQ07048.1"/>
    </source>
</evidence>
<dbReference type="KEGG" id="upi:EJG51_015785"/>
<keyword evidence="8" id="KW-0443">Lipid metabolism</keyword>
<dbReference type="SUPFAM" id="SSF158855">
    <property type="entry name" value="Lipase chaperone-like"/>
    <property type="match status" value="1"/>
</dbReference>
<reference evidence="14 15" key="1">
    <citation type="journal article" date="2019" name="Int. J. Syst. Evol. Microbiol.">
        <title>Undibacterium piscinae sp. nov., isolated from Korean shiner intestine.</title>
        <authorList>
            <person name="Lee S.Y."/>
            <person name="Kang W."/>
            <person name="Kim P.S."/>
            <person name="Kim H.S."/>
            <person name="Sung H."/>
            <person name="Shin N.R."/>
            <person name="Whon T.W."/>
            <person name="Yun J.H."/>
            <person name="Lee J.Y."/>
            <person name="Lee J.Y."/>
            <person name="Jung M.J."/>
            <person name="Jeong Y.S."/>
            <person name="Tak E.J."/>
            <person name="Han J.E."/>
            <person name="Hyun D.W."/>
            <person name="Kang M.S."/>
            <person name="Lee K.E."/>
            <person name="Lee B.H."/>
            <person name="Bae J.W."/>
        </authorList>
    </citation>
    <scope>NUCLEOTIDE SEQUENCE [LARGE SCALE GENOMIC DNA]</scope>
    <source>
        <strain evidence="14 15">S11R28</strain>
    </source>
</reference>
<evidence type="ECO:0000256" key="7">
    <source>
        <dbReference type="ARBA" id="ARBA00022989"/>
    </source>
</evidence>
<dbReference type="EMBL" id="CP051152">
    <property type="protein sequence ID" value="QJQ07048.1"/>
    <property type="molecule type" value="Genomic_DNA"/>
</dbReference>
<dbReference type="OrthoDB" id="8903554at2"/>
<evidence type="ECO:0000256" key="8">
    <source>
        <dbReference type="ARBA" id="ARBA00023098"/>
    </source>
</evidence>
<evidence type="ECO:0000256" key="12">
    <source>
        <dbReference type="ARBA" id="ARBA00031542"/>
    </source>
</evidence>
<evidence type="ECO:0000256" key="13">
    <source>
        <dbReference type="SAM" id="SignalP"/>
    </source>
</evidence>
<evidence type="ECO:0000256" key="10">
    <source>
        <dbReference type="ARBA" id="ARBA00023186"/>
    </source>
</evidence>
<keyword evidence="10" id="KW-0143">Chaperone</keyword>
<organism evidence="14 15">
    <name type="scientific">Undibacterium piscinae</name>
    <dbReference type="NCBI Taxonomy" id="2495591"/>
    <lineage>
        <taxon>Bacteria</taxon>
        <taxon>Pseudomonadati</taxon>
        <taxon>Pseudomonadota</taxon>
        <taxon>Betaproteobacteria</taxon>
        <taxon>Burkholderiales</taxon>
        <taxon>Oxalobacteraceae</taxon>
        <taxon>Undibacterium</taxon>
    </lineage>
</organism>
<evidence type="ECO:0000256" key="2">
    <source>
        <dbReference type="ARBA" id="ARBA00010358"/>
    </source>
</evidence>
<dbReference type="GO" id="GO:0016042">
    <property type="term" value="P:lipid catabolic process"/>
    <property type="evidence" value="ECO:0007669"/>
    <property type="project" value="UniProtKB-KW"/>
</dbReference>